<feature type="transmembrane region" description="Helical" evidence="1">
    <location>
        <begin position="323"/>
        <end position="342"/>
    </location>
</feature>
<keyword evidence="1" id="KW-0472">Membrane</keyword>
<dbReference type="NCBIfam" id="TIGR00341">
    <property type="entry name" value="TIGR00341 family protein"/>
    <property type="match status" value="1"/>
</dbReference>
<dbReference type="eggNOG" id="arCOG02264">
    <property type="taxonomic scope" value="Archaea"/>
</dbReference>
<proteinExistence type="predicted"/>
<dbReference type="STRING" id="1238425.J07HQW2_01889"/>
<evidence type="ECO:0000313" key="3">
    <source>
        <dbReference type="Proteomes" id="UP000030710"/>
    </source>
</evidence>
<dbReference type="Pfam" id="PF04087">
    <property type="entry name" value="DUF389"/>
    <property type="match status" value="1"/>
</dbReference>
<gene>
    <name evidence="2" type="ORF">J07HQW2_01889</name>
</gene>
<reference evidence="2 3" key="1">
    <citation type="journal article" date="2013" name="PLoS ONE">
        <title>Assembly-driven community genomics of a hypersaline microbial ecosystem.</title>
        <authorList>
            <person name="Podell S."/>
            <person name="Ugalde J.A."/>
            <person name="Narasingarao P."/>
            <person name="Banfield J.F."/>
            <person name="Heidelberg K.B."/>
            <person name="Allen E.E."/>
        </authorList>
    </citation>
    <scope>NUCLEOTIDE SEQUENCE [LARGE SCALE GENOMIC DNA]</scope>
    <source>
        <strain evidence="3">J07HQW2</strain>
    </source>
</reference>
<keyword evidence="1" id="KW-0812">Transmembrane</keyword>
<dbReference type="InterPro" id="IPR005240">
    <property type="entry name" value="DUF389"/>
</dbReference>
<evidence type="ECO:0000256" key="1">
    <source>
        <dbReference type="SAM" id="Phobius"/>
    </source>
</evidence>
<accession>U1PNY1</accession>
<dbReference type="EMBL" id="KE356561">
    <property type="protein sequence ID" value="ERG95432.1"/>
    <property type="molecule type" value="Genomic_DNA"/>
</dbReference>
<dbReference type="AlphaFoldDB" id="U1PNY1"/>
<feature type="transmembrane region" description="Helical" evidence="1">
    <location>
        <begin position="277"/>
        <end position="302"/>
    </location>
</feature>
<dbReference type="PANTHER" id="PTHR20992:SF9">
    <property type="entry name" value="AT15442P-RELATED"/>
    <property type="match status" value="1"/>
</dbReference>
<feature type="transmembrane region" description="Helical" evidence="1">
    <location>
        <begin position="144"/>
        <end position="166"/>
    </location>
</feature>
<dbReference type="Proteomes" id="UP000030710">
    <property type="component" value="Unassembled WGS sequence"/>
</dbReference>
<name>U1PNY1_9EURY</name>
<dbReference type="HOGENOM" id="CLU_050976_1_1_2"/>
<feature type="transmembrane region" description="Helical" evidence="1">
    <location>
        <begin position="114"/>
        <end position="138"/>
    </location>
</feature>
<sequence>MRFVQVLVPTGKREAVVEVITDESIEYAITDETGTERYESVITLPLPTAAVESVLDQLRAVGIDEDATTVVLEAETVVSDRFDELDEAYANDSDDTTDGDRIARDELLARANELAPGIGPFVLMTVVSAIVATAGLLLDSPAVVVGSMVIAPLIGPAMSTSVGTVVNDTSLVVRGIKLQVLGGILAIISAAGFAFLLRAAQIVPLSAIEVFAIGEVSQRLAPDVLSLVIALGAGAAGAVSLASGVSTALVGVMIAAALVPPTAVVGIGLAWGTPRVVAGSAVLVLVNFIAINLVALVALWQLGYRPQSWFRTSEARSTTLTRIAVLTVALIILSSALAGFTYSSAQTAAFEEQTNAAIETELPPKMTMLDLTISYTGFPARTPQQVIITVGYPPEIDPPAVADAIDSRIESIASTSLYMGPEIPLVTQDYHTAISAANSNAESTATEANNTDSMGSITVELRYVAVEQT</sequence>
<keyword evidence="1" id="KW-1133">Transmembrane helix</keyword>
<feature type="transmembrane region" description="Helical" evidence="1">
    <location>
        <begin position="178"/>
        <end position="200"/>
    </location>
</feature>
<feature type="transmembrane region" description="Helical" evidence="1">
    <location>
        <begin position="220"/>
        <end position="241"/>
    </location>
</feature>
<evidence type="ECO:0000313" key="2">
    <source>
        <dbReference type="EMBL" id="ERG95432.1"/>
    </source>
</evidence>
<protein>
    <submittedName>
        <fullName evidence="2">TIGR00341 family protein</fullName>
    </submittedName>
</protein>
<dbReference type="PANTHER" id="PTHR20992">
    <property type="entry name" value="AT15442P-RELATED"/>
    <property type="match status" value="1"/>
</dbReference>
<organism evidence="2 3">
    <name type="scientific">Haloquadratum walsbyi J07HQW2</name>
    <dbReference type="NCBI Taxonomy" id="1238425"/>
    <lineage>
        <taxon>Archaea</taxon>
        <taxon>Methanobacteriati</taxon>
        <taxon>Methanobacteriota</taxon>
        <taxon>Stenosarchaea group</taxon>
        <taxon>Halobacteria</taxon>
        <taxon>Halobacteriales</taxon>
        <taxon>Haloferacaceae</taxon>
        <taxon>Haloquadratum</taxon>
    </lineage>
</organism>
<feature type="transmembrane region" description="Helical" evidence="1">
    <location>
        <begin position="248"/>
        <end position="271"/>
    </location>
</feature>
<dbReference type="RefSeq" id="WP_021054909.1">
    <property type="nucleotide sequence ID" value="NZ_KE356561.1"/>
</dbReference>